<gene>
    <name evidence="1" type="ORF">PMAA_102410</name>
</gene>
<sequence length="489" mass="57928">MTATPAILPQWRDLPVYWDWNFRLLICESCGFALGPNQASSHFWEKHQVSVEQRHGLTEYLRQHDFQEPASVAPRPRGASEHPALRTYNGLACRLCETYYTINLDNLLKHLRHQHPDRPRSSRRAVDQLYDDVYLQTWNRQPYWIISRGGRTLRLAQERSTYDHLQALQERERTRHAAIQAATVQDSGIATRSFESLRPWIERTGWEQTYDGLHRDLLRRLTEMPLLYNSCHDHRLWSSPGEADLYALPYRNYLTIRWNRRPRRHHLDRLNPIRSQYMIAGALTPLAEFQSLRDYGRTIARTDPPSFLLRWSEDSQTVSFGGGELYMATFRRLAWYFLDEAETLCQDLLLDYHPSIDLGTNRACTYRQHHLFHNGQWNRQSIYKYINRDERLRKLLIGVLYTTSGQVPRIPELSSLECVNGPSTERGFYVWNGSMIYLTRHHKAKRSTNREFFVVRFLPARGGRLLYKYLVYIRPFVQMLKDKMTRPEL</sequence>
<keyword evidence="2" id="KW-1185">Reference proteome</keyword>
<accession>B6QWJ2</accession>
<dbReference type="EMBL" id="DS995908">
    <property type="protein sequence ID" value="EEA18464.1"/>
    <property type="molecule type" value="Genomic_DNA"/>
</dbReference>
<dbReference type="PhylomeDB" id="B6QWJ2"/>
<evidence type="ECO:0000313" key="2">
    <source>
        <dbReference type="Proteomes" id="UP000001294"/>
    </source>
</evidence>
<evidence type="ECO:0000313" key="1">
    <source>
        <dbReference type="EMBL" id="EEA18464.1"/>
    </source>
</evidence>
<reference evidence="2" key="1">
    <citation type="journal article" date="2015" name="Genome Announc.">
        <title>Genome sequence of the AIDS-associated pathogen Penicillium marneffei (ATCC18224) and its near taxonomic relative Talaromyces stipitatus (ATCC10500).</title>
        <authorList>
            <person name="Nierman W.C."/>
            <person name="Fedorova-Abrams N.D."/>
            <person name="Andrianopoulos A."/>
        </authorList>
    </citation>
    <scope>NUCLEOTIDE SEQUENCE [LARGE SCALE GENOMIC DNA]</scope>
    <source>
        <strain evidence="2">ATCC 18224 / CBS 334.59 / QM 7333</strain>
    </source>
</reference>
<dbReference type="Proteomes" id="UP000001294">
    <property type="component" value="Unassembled WGS sequence"/>
</dbReference>
<organism evidence="1 2">
    <name type="scientific">Talaromyces marneffei (strain ATCC 18224 / CBS 334.59 / QM 7333)</name>
    <name type="common">Penicillium marneffei</name>
    <dbReference type="NCBI Taxonomy" id="441960"/>
    <lineage>
        <taxon>Eukaryota</taxon>
        <taxon>Fungi</taxon>
        <taxon>Dikarya</taxon>
        <taxon>Ascomycota</taxon>
        <taxon>Pezizomycotina</taxon>
        <taxon>Eurotiomycetes</taxon>
        <taxon>Eurotiomycetidae</taxon>
        <taxon>Eurotiales</taxon>
        <taxon>Trichocomaceae</taxon>
        <taxon>Talaromyces</taxon>
        <taxon>Talaromyces sect. Talaromyces</taxon>
    </lineage>
</organism>
<dbReference type="InterPro" id="IPR022698">
    <property type="entry name" value="OrsD"/>
</dbReference>
<dbReference type="Pfam" id="PF12013">
    <property type="entry name" value="OrsD"/>
    <property type="match status" value="1"/>
</dbReference>
<name>B6QWJ2_TALMQ</name>
<protein>
    <submittedName>
        <fullName evidence="1">Uncharacterized protein</fullName>
    </submittedName>
</protein>
<dbReference type="VEuPathDB" id="FungiDB:PMAA_102410"/>
<dbReference type="HOGENOM" id="CLU_476563_0_0_1"/>
<proteinExistence type="predicted"/>
<dbReference type="AlphaFoldDB" id="B6QWJ2"/>